<dbReference type="Pfam" id="PF01055">
    <property type="entry name" value="Glyco_hydro_31_2nd"/>
    <property type="match status" value="1"/>
</dbReference>
<keyword evidence="5" id="KW-1185">Reference proteome</keyword>
<keyword evidence="1" id="KW-0378">Hydrolase</keyword>
<dbReference type="Gene3D" id="3.20.20.80">
    <property type="entry name" value="Glycosidases"/>
    <property type="match status" value="1"/>
</dbReference>
<comment type="similarity">
    <text evidence="1">Belongs to the glycosyl hydrolase 31 family.</text>
</comment>
<feature type="domain" description="Glycoside hydrolase family 31 TIM barrel" evidence="2">
    <location>
        <begin position="8"/>
        <end position="48"/>
    </location>
</feature>
<dbReference type="GO" id="GO:0004558">
    <property type="term" value="F:alpha-1,4-glucosidase activity"/>
    <property type="evidence" value="ECO:0007669"/>
    <property type="project" value="TreeGrafter"/>
</dbReference>
<dbReference type="AlphaFoldDB" id="A0A0B1T8K8"/>
<accession>A0A0B1T8K8</accession>
<sequence length="145" mass="16818">LVITLFCFRNHNAIGEPPQDPAQWPAVTAATIQANHFRYSYLPYLYSLHWYASTYGGTVVRPVFYEYPFDTKTYDLGYQFMWGNSLLILPAVYKNATSVYGYIPNDDWYSLYDYKYGQKIEPGHQTLPAPWSSLIPVLVRGNCFF</sequence>
<dbReference type="InterPro" id="IPR013780">
    <property type="entry name" value="Glyco_hydro_b"/>
</dbReference>
<proteinExistence type="inferred from homology"/>
<reference evidence="4 5" key="1">
    <citation type="submission" date="2014-03" db="EMBL/GenBank/DDBJ databases">
        <title>Draft genome of the hookworm Oesophagostomum dentatum.</title>
        <authorList>
            <person name="Mitreva M."/>
        </authorList>
    </citation>
    <scope>NUCLEOTIDE SEQUENCE [LARGE SCALE GENOMIC DNA]</scope>
    <source>
        <strain evidence="4 5">OD-Hann</strain>
    </source>
</reference>
<evidence type="ECO:0000313" key="4">
    <source>
        <dbReference type="EMBL" id="KHJ93574.1"/>
    </source>
</evidence>
<dbReference type="SUPFAM" id="SSF51011">
    <property type="entry name" value="Glycosyl hydrolase domain"/>
    <property type="match status" value="1"/>
</dbReference>
<evidence type="ECO:0008006" key="6">
    <source>
        <dbReference type="Google" id="ProtNLM"/>
    </source>
</evidence>
<dbReference type="PANTHER" id="PTHR22762">
    <property type="entry name" value="ALPHA-GLUCOSIDASE"/>
    <property type="match status" value="1"/>
</dbReference>
<organism evidence="4 5">
    <name type="scientific">Oesophagostomum dentatum</name>
    <name type="common">Nodular worm</name>
    <dbReference type="NCBI Taxonomy" id="61180"/>
    <lineage>
        <taxon>Eukaryota</taxon>
        <taxon>Metazoa</taxon>
        <taxon>Ecdysozoa</taxon>
        <taxon>Nematoda</taxon>
        <taxon>Chromadorea</taxon>
        <taxon>Rhabditida</taxon>
        <taxon>Rhabditina</taxon>
        <taxon>Rhabditomorpha</taxon>
        <taxon>Strongyloidea</taxon>
        <taxon>Strongylidae</taxon>
        <taxon>Oesophagostomum</taxon>
    </lineage>
</organism>
<feature type="non-terminal residue" evidence="4">
    <location>
        <position position="1"/>
    </location>
</feature>
<evidence type="ECO:0000256" key="1">
    <source>
        <dbReference type="RuleBase" id="RU361185"/>
    </source>
</evidence>
<evidence type="ECO:0000259" key="2">
    <source>
        <dbReference type="Pfam" id="PF01055"/>
    </source>
</evidence>
<gene>
    <name evidence="4" type="ORF">OESDEN_06513</name>
</gene>
<dbReference type="GO" id="GO:0005975">
    <property type="term" value="P:carbohydrate metabolic process"/>
    <property type="evidence" value="ECO:0007669"/>
    <property type="project" value="InterPro"/>
</dbReference>
<evidence type="ECO:0000313" key="5">
    <source>
        <dbReference type="Proteomes" id="UP000053660"/>
    </source>
</evidence>
<keyword evidence="1" id="KW-0326">Glycosidase</keyword>
<protein>
    <recommendedName>
        <fullName evidence="6">Glycosyl hydrolase, family 31</fullName>
    </recommendedName>
</protein>
<feature type="domain" description="Glycosyl hydrolase family 31 C-terminal" evidence="3">
    <location>
        <begin position="56"/>
        <end position="142"/>
    </location>
</feature>
<dbReference type="InterPro" id="IPR000322">
    <property type="entry name" value="Glyco_hydro_31_TIM"/>
</dbReference>
<dbReference type="PANTHER" id="PTHR22762:SF133">
    <property type="entry name" value="P-TYPE DOMAIN-CONTAINING PROTEIN"/>
    <property type="match status" value="1"/>
</dbReference>
<name>A0A0B1T8K8_OESDE</name>
<dbReference type="EMBL" id="KN550706">
    <property type="protein sequence ID" value="KHJ93574.1"/>
    <property type="molecule type" value="Genomic_DNA"/>
</dbReference>
<dbReference type="InterPro" id="IPR048395">
    <property type="entry name" value="Glyco_hydro_31_C"/>
</dbReference>
<evidence type="ECO:0000259" key="3">
    <source>
        <dbReference type="Pfam" id="PF21365"/>
    </source>
</evidence>
<dbReference type="Gene3D" id="2.60.40.1180">
    <property type="entry name" value="Golgi alpha-mannosidase II"/>
    <property type="match status" value="1"/>
</dbReference>
<dbReference type="Pfam" id="PF21365">
    <property type="entry name" value="Glyco_hydro_31_3rd"/>
    <property type="match status" value="1"/>
</dbReference>
<dbReference type="OrthoDB" id="1334205at2759"/>
<dbReference type="Proteomes" id="UP000053660">
    <property type="component" value="Unassembled WGS sequence"/>
</dbReference>